<dbReference type="Proteomes" id="UP000198362">
    <property type="component" value="Unassembled WGS sequence"/>
</dbReference>
<gene>
    <name evidence="2" type="ORF">SAMN05421812_10121</name>
</gene>
<protein>
    <submittedName>
        <fullName evidence="2">Methyltransferase domain-containing protein</fullName>
    </submittedName>
</protein>
<reference evidence="2 3" key="1">
    <citation type="submission" date="2017-06" db="EMBL/GenBank/DDBJ databases">
        <authorList>
            <person name="Kim H.J."/>
            <person name="Triplett B.A."/>
        </authorList>
    </citation>
    <scope>NUCLEOTIDE SEQUENCE [LARGE SCALE GENOMIC DNA]</scope>
    <source>
        <strain evidence="2 3">CGMCC 4.5593</strain>
    </source>
</reference>
<feature type="domain" description="Methyltransferase type 11" evidence="1">
    <location>
        <begin position="40"/>
        <end position="131"/>
    </location>
</feature>
<organism evidence="2 3">
    <name type="scientific">Asanoa hainanensis</name>
    <dbReference type="NCBI Taxonomy" id="560556"/>
    <lineage>
        <taxon>Bacteria</taxon>
        <taxon>Bacillati</taxon>
        <taxon>Actinomycetota</taxon>
        <taxon>Actinomycetes</taxon>
        <taxon>Micromonosporales</taxon>
        <taxon>Micromonosporaceae</taxon>
        <taxon>Asanoa</taxon>
    </lineage>
</organism>
<dbReference type="AlphaFoldDB" id="A0A239FRJ8"/>
<proteinExistence type="predicted"/>
<dbReference type="RefSeq" id="WP_179265988.1">
    <property type="nucleotide sequence ID" value="NZ_FZPH01000001.1"/>
</dbReference>
<name>A0A239FRJ8_9ACTN</name>
<dbReference type="GO" id="GO:0008757">
    <property type="term" value="F:S-adenosylmethionine-dependent methyltransferase activity"/>
    <property type="evidence" value="ECO:0007669"/>
    <property type="project" value="InterPro"/>
</dbReference>
<dbReference type="Gene3D" id="3.40.50.150">
    <property type="entry name" value="Vaccinia Virus protein VP39"/>
    <property type="match status" value="1"/>
</dbReference>
<keyword evidence="2" id="KW-0808">Transferase</keyword>
<dbReference type="InterPro" id="IPR013216">
    <property type="entry name" value="Methyltransf_11"/>
</dbReference>
<dbReference type="Pfam" id="PF08241">
    <property type="entry name" value="Methyltransf_11"/>
    <property type="match status" value="1"/>
</dbReference>
<evidence type="ECO:0000313" key="2">
    <source>
        <dbReference type="EMBL" id="SNS58813.1"/>
    </source>
</evidence>
<dbReference type="InterPro" id="IPR029063">
    <property type="entry name" value="SAM-dependent_MTases_sf"/>
</dbReference>
<dbReference type="PANTHER" id="PTHR43591">
    <property type="entry name" value="METHYLTRANSFERASE"/>
    <property type="match status" value="1"/>
</dbReference>
<dbReference type="CDD" id="cd02440">
    <property type="entry name" value="AdoMet_MTases"/>
    <property type="match status" value="1"/>
</dbReference>
<evidence type="ECO:0000313" key="3">
    <source>
        <dbReference type="Proteomes" id="UP000198362"/>
    </source>
</evidence>
<keyword evidence="2" id="KW-0489">Methyltransferase</keyword>
<dbReference type="EMBL" id="FZPH01000001">
    <property type="protein sequence ID" value="SNS58813.1"/>
    <property type="molecule type" value="Genomic_DNA"/>
</dbReference>
<sequence length="237" mass="25618">MTIPAGFLTALDRFETLPASARLRDHSYDLLALNAKDRVVDVGCGTGRAVAELAARHSVAVGVDHNAAMVDVARGRHPDGDYRVGDAHHLPFADGELHGYRTDKVLHDLTDPHQALSEARRVLRRNGRLVVVDLDWDAISIASDDPERTRAVVHQRTDKLAAGFAARQAPELLRALGFADVSTTAASEVVTTADLGELFLSRIAGDSDDWLADQRARAKRGDLLLVIPILVSSATKP</sequence>
<evidence type="ECO:0000259" key="1">
    <source>
        <dbReference type="Pfam" id="PF08241"/>
    </source>
</evidence>
<accession>A0A239FRJ8</accession>
<dbReference type="SUPFAM" id="SSF53335">
    <property type="entry name" value="S-adenosyl-L-methionine-dependent methyltransferases"/>
    <property type="match status" value="1"/>
</dbReference>
<dbReference type="GO" id="GO:0032259">
    <property type="term" value="P:methylation"/>
    <property type="evidence" value="ECO:0007669"/>
    <property type="project" value="UniProtKB-KW"/>
</dbReference>
<dbReference type="PANTHER" id="PTHR43591:SF78">
    <property type="entry name" value="SLR0407 PROTEIN"/>
    <property type="match status" value="1"/>
</dbReference>
<keyword evidence="3" id="KW-1185">Reference proteome</keyword>